<reference evidence="2" key="1">
    <citation type="journal article" date="2019" name="Int. J. Syst. Evol. Microbiol.">
        <title>The Global Catalogue of Microorganisms (GCM) 10K type strain sequencing project: providing services to taxonomists for standard genome sequencing and annotation.</title>
        <authorList>
            <consortium name="The Broad Institute Genomics Platform"/>
            <consortium name="The Broad Institute Genome Sequencing Center for Infectious Disease"/>
            <person name="Wu L."/>
            <person name="Ma J."/>
        </authorList>
    </citation>
    <scope>NUCLEOTIDE SEQUENCE [LARGE SCALE GENOMIC DNA]</scope>
    <source>
        <strain evidence="2">CGMCC 4.7035</strain>
    </source>
</reference>
<evidence type="ECO:0000313" key="1">
    <source>
        <dbReference type="EMBL" id="MFC3577809.1"/>
    </source>
</evidence>
<sequence length="163" mass="17956">MTDPGADDRETHPELAAWLAERSAGFTEWARATGEEERWDFGPDSLDALEDLVRRTFAGEDEVTAAKSGSFVQGAVWYIGEVVRRTQGAVWRYEPFAPGGGTPPALFASGKAAVTDTPQVVRPYGEEQGSLYPMGALNELYWDEDELDNPMEAHLRDVLDSFA</sequence>
<comment type="caution">
    <text evidence="1">The sequence shown here is derived from an EMBL/GenBank/DDBJ whole genome shotgun (WGS) entry which is preliminary data.</text>
</comment>
<protein>
    <submittedName>
        <fullName evidence="1">Uncharacterized protein</fullName>
    </submittedName>
</protein>
<dbReference type="Proteomes" id="UP001595701">
    <property type="component" value="Unassembled WGS sequence"/>
</dbReference>
<keyword evidence="2" id="KW-1185">Reference proteome</keyword>
<evidence type="ECO:0000313" key="2">
    <source>
        <dbReference type="Proteomes" id="UP001595701"/>
    </source>
</evidence>
<dbReference type="EMBL" id="JBHRWR010000039">
    <property type="protein sequence ID" value="MFC3577809.1"/>
    <property type="molecule type" value="Genomic_DNA"/>
</dbReference>
<accession>A0ABV7SLE1</accession>
<proteinExistence type="predicted"/>
<name>A0ABV7SLE1_9ACTN</name>
<dbReference type="RefSeq" id="WP_310777557.1">
    <property type="nucleotide sequence ID" value="NZ_JBHRWR010000039.1"/>
</dbReference>
<organism evidence="1 2">
    <name type="scientific">Streptomyces yaanensis</name>
    <dbReference type="NCBI Taxonomy" id="1142239"/>
    <lineage>
        <taxon>Bacteria</taxon>
        <taxon>Bacillati</taxon>
        <taxon>Actinomycetota</taxon>
        <taxon>Actinomycetes</taxon>
        <taxon>Kitasatosporales</taxon>
        <taxon>Streptomycetaceae</taxon>
        <taxon>Streptomyces</taxon>
    </lineage>
</organism>
<gene>
    <name evidence="1" type="ORF">ACFOZ0_32030</name>
</gene>